<name>A0A9X1K0C4_9RHOB</name>
<keyword evidence="2" id="KW-1133">Transmembrane helix</keyword>
<feature type="transmembrane region" description="Helical" evidence="2">
    <location>
        <begin position="36"/>
        <end position="54"/>
    </location>
</feature>
<proteinExistence type="predicted"/>
<keyword evidence="2" id="KW-0812">Transmembrane</keyword>
<dbReference type="AlphaFoldDB" id="A0A9X1K0C4"/>
<comment type="caution">
    <text evidence="4">The sequence shown here is derived from an EMBL/GenBank/DDBJ whole genome shotgun (WGS) entry which is preliminary data.</text>
</comment>
<feature type="compositionally biased region" description="Basic and acidic residues" evidence="1">
    <location>
        <begin position="15"/>
        <end position="24"/>
    </location>
</feature>
<dbReference type="InterPro" id="IPR007730">
    <property type="entry name" value="SPOR-like_dom"/>
</dbReference>
<dbReference type="GO" id="GO:0042834">
    <property type="term" value="F:peptidoglycan binding"/>
    <property type="evidence" value="ECO:0007669"/>
    <property type="project" value="InterPro"/>
</dbReference>
<evidence type="ECO:0000256" key="2">
    <source>
        <dbReference type="SAM" id="Phobius"/>
    </source>
</evidence>
<keyword evidence="2" id="KW-0472">Membrane</keyword>
<evidence type="ECO:0000313" key="5">
    <source>
        <dbReference type="Proteomes" id="UP001138661"/>
    </source>
</evidence>
<dbReference type="PROSITE" id="PS51724">
    <property type="entry name" value="SPOR"/>
    <property type="match status" value="1"/>
</dbReference>
<dbReference type="Pfam" id="PF05036">
    <property type="entry name" value="SPOR"/>
    <property type="match status" value="1"/>
</dbReference>
<gene>
    <name evidence="4" type="ORF">KX928_09615</name>
</gene>
<accession>A0A9X1K0C4</accession>
<dbReference type="Proteomes" id="UP001138661">
    <property type="component" value="Unassembled WGS sequence"/>
</dbReference>
<dbReference type="RefSeq" id="WP_219502112.1">
    <property type="nucleotide sequence ID" value="NZ_JAHXDN010000002.1"/>
</dbReference>
<feature type="region of interest" description="Disordered" evidence="1">
    <location>
        <begin position="1"/>
        <end position="27"/>
    </location>
</feature>
<evidence type="ECO:0000256" key="1">
    <source>
        <dbReference type="SAM" id="MobiDB-lite"/>
    </source>
</evidence>
<sequence>MADIEFSHGMGAYGRDSDAPHGDDAPPNSLTMMTNVAGAMVSLALIAGIGVWGYKLMVRDVSGIPVVRAAEGEMRVRPEDPGGQVARHQGLAVNAVAAEGAAAGPVDRVVLAPRAADLAQEDQPITLAKVAPVEQPQPLVPAAEALREAAEQAEAPARPLAENLHSGAIDAVVAELTADLPTSDAPDEELPGSSVVAEEVVIAPDTAAQAEEAAPRHTVKRPRLRPANGPTLITAAYVAETPTSEIDAADIPAGTRLAQLGAFDSPAVARSEWKRLEDRFGEYLQDKSRVVQMAQSGGRTFYRLRAMGFVDLSDARRFCSAFKAEGVDCIPVASK</sequence>
<organism evidence="4 5">
    <name type="scientific">Roseobacter insulae</name>
    <dbReference type="NCBI Taxonomy" id="2859783"/>
    <lineage>
        <taxon>Bacteria</taxon>
        <taxon>Pseudomonadati</taxon>
        <taxon>Pseudomonadota</taxon>
        <taxon>Alphaproteobacteria</taxon>
        <taxon>Rhodobacterales</taxon>
        <taxon>Roseobacteraceae</taxon>
        <taxon>Roseobacter</taxon>
    </lineage>
</organism>
<feature type="domain" description="SPOR" evidence="3">
    <location>
        <begin position="250"/>
        <end position="335"/>
    </location>
</feature>
<reference evidence="4" key="1">
    <citation type="submission" date="2021-07" db="EMBL/GenBank/DDBJ databases">
        <title>Roseobacter insulae sp. nov., isolated from a tidal flat.</title>
        <authorList>
            <person name="Park S."/>
            <person name="Yoon J.-H."/>
        </authorList>
    </citation>
    <scope>NUCLEOTIDE SEQUENCE</scope>
    <source>
        <strain evidence="4">YSTF-M11</strain>
    </source>
</reference>
<keyword evidence="5" id="KW-1185">Reference proteome</keyword>
<protein>
    <submittedName>
        <fullName evidence="4">SPOR domain-containing protein</fullName>
    </submittedName>
</protein>
<evidence type="ECO:0000259" key="3">
    <source>
        <dbReference type="PROSITE" id="PS51724"/>
    </source>
</evidence>
<dbReference type="EMBL" id="JAHXDN010000002">
    <property type="protein sequence ID" value="MBW4708044.1"/>
    <property type="molecule type" value="Genomic_DNA"/>
</dbReference>
<evidence type="ECO:0000313" key="4">
    <source>
        <dbReference type="EMBL" id="MBW4708044.1"/>
    </source>
</evidence>